<evidence type="ECO:0000256" key="1">
    <source>
        <dbReference type="ARBA" id="ARBA00005417"/>
    </source>
</evidence>
<dbReference type="GO" id="GO:0005886">
    <property type="term" value="C:plasma membrane"/>
    <property type="evidence" value="ECO:0007669"/>
    <property type="project" value="TreeGrafter"/>
</dbReference>
<evidence type="ECO:0000259" key="2">
    <source>
        <dbReference type="PROSITE" id="PS50893"/>
    </source>
</evidence>
<dbReference type="Pfam" id="PF00005">
    <property type="entry name" value="ABC_tran"/>
    <property type="match status" value="1"/>
</dbReference>
<accession>A0A9Q2XNS5</accession>
<dbReference type="PANTHER" id="PTHR24220">
    <property type="entry name" value="IMPORT ATP-BINDING PROTEIN"/>
    <property type="match status" value="1"/>
</dbReference>
<dbReference type="EMBL" id="JAHTBI010000110">
    <property type="protein sequence ID" value="MBV6290106.1"/>
    <property type="molecule type" value="Genomic_DNA"/>
</dbReference>
<comment type="caution">
    <text evidence="3">The sequence shown here is derived from an EMBL/GenBank/DDBJ whole genome shotgun (WGS) entry which is preliminary data.</text>
</comment>
<dbReference type="GO" id="GO:0022857">
    <property type="term" value="F:transmembrane transporter activity"/>
    <property type="evidence" value="ECO:0007669"/>
    <property type="project" value="TreeGrafter"/>
</dbReference>
<feature type="domain" description="ABC transporter" evidence="2">
    <location>
        <begin position="3"/>
        <end position="239"/>
    </location>
</feature>
<evidence type="ECO:0000313" key="4">
    <source>
        <dbReference type="Proteomes" id="UP001106592"/>
    </source>
</evidence>
<protein>
    <submittedName>
        <fullName evidence="3">ATP-binding cassette domain-containing protein</fullName>
    </submittedName>
</protein>
<dbReference type="AlphaFoldDB" id="A0A9Q2XNS5"/>
<dbReference type="PROSITE" id="PS50893">
    <property type="entry name" value="ABC_TRANSPORTER_2"/>
    <property type="match status" value="1"/>
</dbReference>
<evidence type="ECO:0000313" key="3">
    <source>
        <dbReference type="EMBL" id="MBV6290106.1"/>
    </source>
</evidence>
<comment type="similarity">
    <text evidence="1">Belongs to the ABC transporter superfamily.</text>
</comment>
<dbReference type="GO" id="GO:0005524">
    <property type="term" value="F:ATP binding"/>
    <property type="evidence" value="ECO:0007669"/>
    <property type="project" value="UniProtKB-KW"/>
</dbReference>
<name>A0A9Q2XNS5_9PSED</name>
<sequence>MMLSLRAVHKTRGVGNQRFSLVIERLQLGAGQQWALVGPSGCGKSTLLDLLALVLAPDQADAFTLDLEGQRSDLAHLWRHGQRDALARLRSRHFGYVLQTGGLLGFMDVRANIRLPRELLGLADDGSVERLARQLDIHDQLAKRPAALSVGQRQRVSCARALAHAPQWLLADEPSAALDPLNAQRVMQLLLSQARAREVGCVIATHDEALARELGLQVLRLACQRDADGGVTARLEQAA</sequence>
<dbReference type="GO" id="GO:0089705">
    <property type="term" value="P:protein localization to outer membrane"/>
    <property type="evidence" value="ECO:0007669"/>
    <property type="project" value="TreeGrafter"/>
</dbReference>
<dbReference type="InterPro" id="IPR003593">
    <property type="entry name" value="AAA+_ATPase"/>
</dbReference>
<dbReference type="InterPro" id="IPR003439">
    <property type="entry name" value="ABC_transporter-like_ATP-bd"/>
</dbReference>
<dbReference type="InterPro" id="IPR015854">
    <property type="entry name" value="ABC_transpr_LolD-like"/>
</dbReference>
<keyword evidence="4" id="KW-1185">Reference proteome</keyword>
<keyword evidence="3" id="KW-0067">ATP-binding</keyword>
<gene>
    <name evidence="3" type="ORF">KUO17_24285</name>
</gene>
<organism evidence="3 4">
    <name type="scientific">Pseudomonas aegrilactucae</name>
    <dbReference type="NCBI Taxonomy" id="2854028"/>
    <lineage>
        <taxon>Bacteria</taxon>
        <taxon>Pseudomonadati</taxon>
        <taxon>Pseudomonadota</taxon>
        <taxon>Gammaproteobacteria</taxon>
        <taxon>Pseudomonadales</taxon>
        <taxon>Pseudomonadaceae</taxon>
        <taxon>Pseudomonas</taxon>
    </lineage>
</organism>
<dbReference type="Proteomes" id="UP001106592">
    <property type="component" value="Unassembled WGS sequence"/>
</dbReference>
<reference evidence="3" key="2">
    <citation type="journal article" date="2023" name="Plant Pathol.">
        <title>Dismantling and reorganizing Pseudomonas marginalis sensu#lato.</title>
        <authorList>
            <person name="Sawada H."/>
            <person name="Fujikawa T."/>
            <person name="Satou M."/>
        </authorList>
    </citation>
    <scope>NUCLEOTIDE SEQUENCE</scope>
    <source>
        <strain evidence="3">MAFF 301350</strain>
    </source>
</reference>
<keyword evidence="3" id="KW-0547">Nucleotide-binding</keyword>
<proteinExistence type="inferred from homology"/>
<reference evidence="3" key="1">
    <citation type="journal article" date="2022" name="Int. J. Syst. Evol. Microbiol.">
        <title>Pseudomonas aegrilactucae sp. nov. and Pseudomonas morbosilactucae sp. nov., pathogens causing bacterial rot of lettuce in Japan.</title>
        <authorList>
            <person name="Sawada H."/>
            <person name="Fujikawa T."/>
            <person name="Satou M."/>
        </authorList>
    </citation>
    <scope>NUCLEOTIDE SEQUENCE</scope>
    <source>
        <strain evidence="3">MAFF 301350</strain>
    </source>
</reference>
<dbReference type="PANTHER" id="PTHR24220:SF689">
    <property type="entry name" value="LIPOPROTEIN-RELEASING SYSTEM ATP-BINDING PROTEIN LOLD"/>
    <property type="match status" value="1"/>
</dbReference>
<dbReference type="SMART" id="SM00382">
    <property type="entry name" value="AAA"/>
    <property type="match status" value="1"/>
</dbReference>
<dbReference type="GO" id="GO:0016887">
    <property type="term" value="F:ATP hydrolysis activity"/>
    <property type="evidence" value="ECO:0007669"/>
    <property type="project" value="InterPro"/>
</dbReference>
<dbReference type="GO" id="GO:0044874">
    <property type="term" value="P:lipoprotein localization to outer membrane"/>
    <property type="evidence" value="ECO:0007669"/>
    <property type="project" value="TreeGrafter"/>
</dbReference>